<accession>A0A1H3TRQ5</accession>
<evidence type="ECO:0000313" key="2">
    <source>
        <dbReference type="EMBL" id="SDZ52687.1"/>
    </source>
</evidence>
<dbReference type="OrthoDB" id="8481769at2"/>
<dbReference type="Gene3D" id="3.40.50.300">
    <property type="entry name" value="P-loop containing nucleotide triphosphate hydrolases"/>
    <property type="match status" value="1"/>
</dbReference>
<sequence>MKRPDLAHLTQNPPITLHLGAHRTGTTGLQRLLSRNADYLATRRIAVWVPKRTRDGLLTGVLGDPGRVDARRNVKAHRTAGRVAMLSSELSHAGVRRLVISEENILGGLRENLLLGRLYPTVSARVERAAAALPGIDHVVLSIRSPDAWWTSVFACQMMRGFAPPDRATLDTIMRVRRSWRDVIGDVAGVLPDARLTVWIHEDMASRPEVALRELTGEMPQCRYVPRLNESPSCAALQARLLDEGWITALPQVAGHYAPFTPDERAQLRDRYDADLSWLREGADGLIDRDTYDKTSPSEGPFRDRRPRHGQH</sequence>
<keyword evidence="3" id="KW-1185">Reference proteome</keyword>
<name>A0A1H3TRQ5_9RHOB</name>
<organism evidence="2 3">
    <name type="scientific">Jannaschia faecimaris</name>
    <dbReference type="NCBI Taxonomy" id="1244108"/>
    <lineage>
        <taxon>Bacteria</taxon>
        <taxon>Pseudomonadati</taxon>
        <taxon>Pseudomonadota</taxon>
        <taxon>Alphaproteobacteria</taxon>
        <taxon>Rhodobacterales</taxon>
        <taxon>Roseobacteraceae</taxon>
        <taxon>Jannaschia</taxon>
    </lineage>
</organism>
<gene>
    <name evidence="2" type="ORF">SAMN05444004_11931</name>
</gene>
<protein>
    <recommendedName>
        <fullName evidence="4">Sulfotransferase family protein</fullName>
    </recommendedName>
</protein>
<dbReference type="EMBL" id="FNPX01000019">
    <property type="protein sequence ID" value="SDZ52687.1"/>
    <property type="molecule type" value="Genomic_DNA"/>
</dbReference>
<evidence type="ECO:0000313" key="3">
    <source>
        <dbReference type="Proteomes" id="UP000198914"/>
    </source>
</evidence>
<evidence type="ECO:0008006" key="4">
    <source>
        <dbReference type="Google" id="ProtNLM"/>
    </source>
</evidence>
<dbReference type="SUPFAM" id="SSF52540">
    <property type="entry name" value="P-loop containing nucleoside triphosphate hydrolases"/>
    <property type="match status" value="1"/>
</dbReference>
<reference evidence="3" key="1">
    <citation type="submission" date="2016-10" db="EMBL/GenBank/DDBJ databases">
        <authorList>
            <person name="Varghese N."/>
            <person name="Submissions S."/>
        </authorList>
    </citation>
    <scope>NUCLEOTIDE SEQUENCE [LARGE SCALE GENOMIC DNA]</scope>
    <source>
        <strain evidence="3">DSM 100420</strain>
    </source>
</reference>
<evidence type="ECO:0000256" key="1">
    <source>
        <dbReference type="SAM" id="MobiDB-lite"/>
    </source>
</evidence>
<feature type="region of interest" description="Disordered" evidence="1">
    <location>
        <begin position="287"/>
        <end position="312"/>
    </location>
</feature>
<dbReference type="Proteomes" id="UP000198914">
    <property type="component" value="Unassembled WGS sequence"/>
</dbReference>
<dbReference type="InterPro" id="IPR027417">
    <property type="entry name" value="P-loop_NTPase"/>
</dbReference>
<dbReference type="AlphaFoldDB" id="A0A1H3TRQ5"/>
<dbReference type="RefSeq" id="WP_092647521.1">
    <property type="nucleotide sequence ID" value="NZ_FNPX01000019.1"/>
</dbReference>
<dbReference type="STRING" id="1244108.SAMN05444004_11931"/>
<proteinExistence type="predicted"/>